<dbReference type="EMBL" id="VSSQ01002350">
    <property type="protein sequence ID" value="MPM14861.1"/>
    <property type="molecule type" value="Genomic_DNA"/>
</dbReference>
<dbReference type="AlphaFoldDB" id="A0A644XGH5"/>
<keyword evidence="1" id="KW-0472">Membrane</keyword>
<gene>
    <name evidence="2" type="ORF">SDC9_61225</name>
</gene>
<feature type="transmembrane region" description="Helical" evidence="1">
    <location>
        <begin position="46"/>
        <end position="66"/>
    </location>
</feature>
<organism evidence="2">
    <name type="scientific">bioreactor metagenome</name>
    <dbReference type="NCBI Taxonomy" id="1076179"/>
    <lineage>
        <taxon>unclassified sequences</taxon>
        <taxon>metagenomes</taxon>
        <taxon>ecological metagenomes</taxon>
    </lineage>
</organism>
<keyword evidence="1" id="KW-1133">Transmembrane helix</keyword>
<keyword evidence="1" id="KW-0812">Transmembrane</keyword>
<protein>
    <submittedName>
        <fullName evidence="2">Uncharacterized protein</fullName>
    </submittedName>
</protein>
<accession>A0A644XGH5</accession>
<feature type="transmembrane region" description="Helical" evidence="1">
    <location>
        <begin position="12"/>
        <end position="34"/>
    </location>
</feature>
<comment type="caution">
    <text evidence="2">The sequence shown here is derived from an EMBL/GenBank/DDBJ whole genome shotgun (WGS) entry which is preliminary data.</text>
</comment>
<name>A0A644XGH5_9ZZZZ</name>
<sequence length="250" mass="28555">MKTTPRFWSNVFDALIVLADFFVGSLVAPHFFSLFEGESASGINNAVILCVVMLILLGLYMTGLFINRVNFRAEEPIKLSGADNVVMLFNVLLMGGIVPVIMMELVPEEYKTVQIILIVFAFVFMFVWGWLHWYILRKESAKSGGEPSQKRKIFGFFLVFPFVAFLSAPISAMTQEMKLFSEGDAITLINALWWPLFVGFLLALLSLFLYFIPRKMLKGFMGVNIKSRAFFWALVIDYAFRLSPFNFFHT</sequence>
<evidence type="ECO:0000313" key="2">
    <source>
        <dbReference type="EMBL" id="MPM14861.1"/>
    </source>
</evidence>
<evidence type="ECO:0000256" key="1">
    <source>
        <dbReference type="SAM" id="Phobius"/>
    </source>
</evidence>
<feature type="transmembrane region" description="Helical" evidence="1">
    <location>
        <begin position="112"/>
        <end position="133"/>
    </location>
</feature>
<feature type="transmembrane region" description="Helical" evidence="1">
    <location>
        <begin position="87"/>
        <end position="106"/>
    </location>
</feature>
<reference evidence="2" key="1">
    <citation type="submission" date="2019-08" db="EMBL/GenBank/DDBJ databases">
        <authorList>
            <person name="Kucharzyk K."/>
            <person name="Murdoch R.W."/>
            <person name="Higgins S."/>
            <person name="Loffler F."/>
        </authorList>
    </citation>
    <scope>NUCLEOTIDE SEQUENCE</scope>
</reference>
<feature type="transmembrane region" description="Helical" evidence="1">
    <location>
        <begin position="153"/>
        <end position="172"/>
    </location>
</feature>
<feature type="transmembrane region" description="Helical" evidence="1">
    <location>
        <begin position="192"/>
        <end position="212"/>
    </location>
</feature>
<proteinExistence type="predicted"/>